<dbReference type="RefSeq" id="XP_018701420.1">
    <property type="nucleotide sequence ID" value="XM_018851404.1"/>
</dbReference>
<sequence length="138" mass="15531">MYGSAGFQALRVPSSRAPEAKDFVSAADYIVVWIYLDYLDLFEAIFEGHPESVWMARVSRVSIEYLSVAVVVLAAFLFSRRFLSQALLHFITRRVSWWHWLPENGGAKEFGPFWSVFLAMAVVMAPLALFTAAIAGVH</sequence>
<evidence type="ECO:0000256" key="1">
    <source>
        <dbReference type="SAM" id="Phobius"/>
    </source>
</evidence>
<dbReference type="Proteomes" id="UP000076744">
    <property type="component" value="Unassembled WGS sequence"/>
</dbReference>
<name>A0A167NLS0_CORFA</name>
<keyword evidence="3" id="KW-1185">Reference proteome</keyword>
<keyword evidence="1" id="KW-0812">Transmembrane</keyword>
<feature type="transmembrane region" description="Helical" evidence="1">
    <location>
        <begin position="65"/>
        <end position="91"/>
    </location>
</feature>
<keyword evidence="1" id="KW-1133">Transmembrane helix</keyword>
<dbReference type="OrthoDB" id="4869963at2759"/>
<evidence type="ECO:0000313" key="2">
    <source>
        <dbReference type="EMBL" id="OAA55696.1"/>
    </source>
</evidence>
<proteinExistence type="predicted"/>
<reference evidence="2 3" key="1">
    <citation type="journal article" date="2016" name="Genome Biol. Evol.">
        <title>Divergent and convergent evolution of fungal pathogenicity.</title>
        <authorList>
            <person name="Shang Y."/>
            <person name="Xiao G."/>
            <person name="Zheng P."/>
            <person name="Cen K."/>
            <person name="Zhan S."/>
            <person name="Wang C."/>
        </authorList>
    </citation>
    <scope>NUCLEOTIDE SEQUENCE [LARGE SCALE GENOMIC DNA]</scope>
    <source>
        <strain evidence="2 3">ARSEF 2679</strain>
    </source>
</reference>
<dbReference type="AlphaFoldDB" id="A0A167NLS0"/>
<dbReference type="EMBL" id="AZHB01000024">
    <property type="protein sequence ID" value="OAA55696.1"/>
    <property type="molecule type" value="Genomic_DNA"/>
</dbReference>
<organism evidence="2 3">
    <name type="scientific">Cordyceps fumosorosea (strain ARSEF 2679)</name>
    <name type="common">Isaria fumosorosea</name>
    <dbReference type="NCBI Taxonomy" id="1081104"/>
    <lineage>
        <taxon>Eukaryota</taxon>
        <taxon>Fungi</taxon>
        <taxon>Dikarya</taxon>
        <taxon>Ascomycota</taxon>
        <taxon>Pezizomycotina</taxon>
        <taxon>Sordariomycetes</taxon>
        <taxon>Hypocreomycetidae</taxon>
        <taxon>Hypocreales</taxon>
        <taxon>Cordycipitaceae</taxon>
        <taxon>Cordyceps</taxon>
    </lineage>
</organism>
<gene>
    <name evidence="2" type="ORF">ISF_07801</name>
</gene>
<keyword evidence="1" id="KW-0472">Membrane</keyword>
<accession>A0A167NLS0</accession>
<protein>
    <submittedName>
        <fullName evidence="2">Uncharacterized protein</fullName>
    </submittedName>
</protein>
<evidence type="ECO:0000313" key="3">
    <source>
        <dbReference type="Proteomes" id="UP000076744"/>
    </source>
</evidence>
<dbReference type="GeneID" id="30024093"/>
<feature type="transmembrane region" description="Helical" evidence="1">
    <location>
        <begin position="111"/>
        <end position="137"/>
    </location>
</feature>
<comment type="caution">
    <text evidence="2">The sequence shown here is derived from an EMBL/GenBank/DDBJ whole genome shotgun (WGS) entry which is preliminary data.</text>
</comment>